<reference evidence="2 3" key="1">
    <citation type="submission" date="2021-04" db="EMBL/GenBank/DDBJ databases">
        <authorList>
            <person name="Rakotoarivonina H."/>
        </authorList>
    </citation>
    <scope>NUCLEOTIDE SEQUENCE [LARGE SCALE GENOMIC DNA]</scope>
    <source>
        <strain evidence="2 3">XE</strain>
    </source>
</reference>
<dbReference type="Proteomes" id="UP000681526">
    <property type="component" value="Unassembled WGS sequence"/>
</dbReference>
<evidence type="ECO:0000259" key="1">
    <source>
        <dbReference type="Pfam" id="PF07833"/>
    </source>
</evidence>
<keyword evidence="2" id="KW-0646">Protease inhibitor</keyword>
<gene>
    <name evidence="2" type="primary">txxe 256</name>
    <name evidence="2" type="ORF">TXXE_03445</name>
</gene>
<dbReference type="GO" id="GO:0030414">
    <property type="term" value="F:peptidase inhibitor activity"/>
    <property type="evidence" value="ECO:0007669"/>
    <property type="project" value="UniProtKB-KW"/>
</dbReference>
<dbReference type="EMBL" id="CAJRAY010000018">
    <property type="protein sequence ID" value="CAG5079864.1"/>
    <property type="molecule type" value="Genomic_DNA"/>
</dbReference>
<comment type="caution">
    <text evidence="2">The sequence shown here is derived from an EMBL/GenBank/DDBJ whole genome shotgun (WGS) entry which is preliminary data.</text>
</comment>
<accession>A0ABM8V0S8</accession>
<dbReference type="InterPro" id="IPR012854">
    <property type="entry name" value="Cu_amine_oxidase-like_N"/>
</dbReference>
<sequence length="376" mass="41193">MQHFVEGSDEKTMRQPRKWLAVMTTAGLLVAAASAGADGIGQKISGWLRPDIMVAVDGAETGMKPVIIEGKAYLPARGIAEATGYEIHWKGNRIELSGAEDEEQYMTFTGYINGVTQDGDRWRIDVIGPNNWLILYADKETVLTDAEGKPFAAEDLAPGMAIEAEYGPMVAMSYPAQSHAASIKVMQQHLVAKQVIHSVEKTEDGWRIALADEEGGEVKLVLLAGPETLIVRSDKQPADAELLEPGLVVRAYYGPAVMKSLPPQSHAQYIEVDDQREWLAPAEEQEYRELAWKQLSDEDKAHLITAKDEALVELIDAANAAVIPLEGKERLLEDIRANGGKLVAVTYKTDQDALLGPVTVLFDPETKEVIGHIVRM</sequence>
<organism evidence="2 3">
    <name type="scientific">Thermobacillus xylanilyticus</name>
    <dbReference type="NCBI Taxonomy" id="76633"/>
    <lineage>
        <taxon>Bacteria</taxon>
        <taxon>Bacillati</taxon>
        <taxon>Bacillota</taxon>
        <taxon>Bacilli</taxon>
        <taxon>Bacillales</taxon>
        <taxon>Paenibacillaceae</taxon>
        <taxon>Thermobacillus</taxon>
    </lineage>
</organism>
<proteinExistence type="predicted"/>
<keyword evidence="3" id="KW-1185">Reference proteome</keyword>
<dbReference type="Pfam" id="PF07833">
    <property type="entry name" value="Cu_amine_oxidN1"/>
    <property type="match status" value="1"/>
</dbReference>
<evidence type="ECO:0000313" key="3">
    <source>
        <dbReference type="Proteomes" id="UP000681526"/>
    </source>
</evidence>
<evidence type="ECO:0000313" key="2">
    <source>
        <dbReference type="EMBL" id="CAG5079864.1"/>
    </source>
</evidence>
<protein>
    <submittedName>
        <fullName evidence="2">Protease inhibitor</fullName>
    </submittedName>
</protein>
<feature type="domain" description="Copper amine oxidase-like N-terminal" evidence="1">
    <location>
        <begin position="60"/>
        <end position="98"/>
    </location>
</feature>
<name>A0ABM8V0S8_THEXY</name>